<evidence type="ECO:0000313" key="2">
    <source>
        <dbReference type="Proteomes" id="UP001594351"/>
    </source>
</evidence>
<evidence type="ECO:0000313" key="1">
    <source>
        <dbReference type="EMBL" id="MFC1849261.1"/>
    </source>
</evidence>
<comment type="caution">
    <text evidence="1">The sequence shown here is derived from an EMBL/GenBank/DDBJ whole genome shotgun (WGS) entry which is preliminary data.</text>
</comment>
<keyword evidence="2" id="KW-1185">Reference proteome</keyword>
<name>A0ABV6YSX2_UNCC1</name>
<dbReference type="Proteomes" id="UP001594351">
    <property type="component" value="Unassembled WGS sequence"/>
</dbReference>
<organism evidence="1 2">
    <name type="scientific">candidate division CSSED10-310 bacterium</name>
    <dbReference type="NCBI Taxonomy" id="2855610"/>
    <lineage>
        <taxon>Bacteria</taxon>
        <taxon>Bacteria division CSSED10-310</taxon>
    </lineage>
</organism>
<protein>
    <submittedName>
        <fullName evidence="1">Uncharacterized protein</fullName>
    </submittedName>
</protein>
<reference evidence="1 2" key="1">
    <citation type="submission" date="2024-09" db="EMBL/GenBank/DDBJ databases">
        <title>Laminarin stimulates single cell rates of sulfate reduction while oxygen inhibits transcriptomic activity in coastal marine sediment.</title>
        <authorList>
            <person name="Lindsay M."/>
            <person name="Orcutt B."/>
            <person name="Emerson D."/>
            <person name="Stepanauskas R."/>
            <person name="D'Angelo T."/>
        </authorList>
    </citation>
    <scope>NUCLEOTIDE SEQUENCE [LARGE SCALE GENOMIC DNA]</scope>
    <source>
        <strain evidence="1">SAG AM-311-K15</strain>
    </source>
</reference>
<sequence length="45" mass="5034">MMEWLSCGHHKAAKVKSGMVEVAPVCYFWALIHGRTLMKAVKKGC</sequence>
<accession>A0ABV6YSX2</accession>
<proteinExistence type="predicted"/>
<gene>
    <name evidence="1" type="ORF">ACFL27_03535</name>
</gene>
<dbReference type="EMBL" id="JBHPBY010000029">
    <property type="protein sequence ID" value="MFC1849261.1"/>
    <property type="molecule type" value="Genomic_DNA"/>
</dbReference>